<protein>
    <submittedName>
        <fullName evidence="2">Uncharacterized protein</fullName>
    </submittedName>
</protein>
<reference evidence="2" key="1">
    <citation type="submission" date="2021-02" db="EMBL/GenBank/DDBJ databases">
        <authorList>
            <person name="Nowell W R."/>
        </authorList>
    </citation>
    <scope>NUCLEOTIDE SEQUENCE</scope>
</reference>
<proteinExistence type="predicted"/>
<evidence type="ECO:0000256" key="1">
    <source>
        <dbReference type="SAM" id="MobiDB-lite"/>
    </source>
</evidence>
<accession>A0A8S3JJQ6</accession>
<sequence>MFRRGTKRPRFSVGGHAVFEHDDSSSHSGFGMMEYEEDSSSQQLTTSNSDSNILLNQNSLERPKRVQKMLTKFHTEDNTHLNACLDHLLLTLSRKDKEGFFQYPVTDQVKLFETLKNTNYLSQNMNFLYSLHQATRR</sequence>
<gene>
    <name evidence="2" type="ORF">SMN809_LOCUS80457</name>
</gene>
<name>A0A8S3JJQ6_9BILA</name>
<evidence type="ECO:0000313" key="2">
    <source>
        <dbReference type="EMBL" id="CAF5217390.1"/>
    </source>
</evidence>
<dbReference type="EMBL" id="CAJOBI010345387">
    <property type="protein sequence ID" value="CAF5217390.1"/>
    <property type="molecule type" value="Genomic_DNA"/>
</dbReference>
<dbReference type="Proteomes" id="UP000676336">
    <property type="component" value="Unassembled WGS sequence"/>
</dbReference>
<organism evidence="2 3">
    <name type="scientific">Rotaria magnacalcarata</name>
    <dbReference type="NCBI Taxonomy" id="392030"/>
    <lineage>
        <taxon>Eukaryota</taxon>
        <taxon>Metazoa</taxon>
        <taxon>Spiralia</taxon>
        <taxon>Gnathifera</taxon>
        <taxon>Rotifera</taxon>
        <taxon>Eurotatoria</taxon>
        <taxon>Bdelloidea</taxon>
        <taxon>Philodinida</taxon>
        <taxon>Philodinidae</taxon>
        <taxon>Rotaria</taxon>
    </lineage>
</organism>
<feature type="region of interest" description="Disordered" evidence="1">
    <location>
        <begin position="1"/>
        <end position="58"/>
    </location>
</feature>
<feature type="compositionally biased region" description="Basic residues" evidence="1">
    <location>
        <begin position="1"/>
        <end position="10"/>
    </location>
</feature>
<comment type="caution">
    <text evidence="2">The sequence shown here is derived from an EMBL/GenBank/DDBJ whole genome shotgun (WGS) entry which is preliminary data.</text>
</comment>
<dbReference type="AlphaFoldDB" id="A0A8S3JJQ6"/>
<feature type="compositionally biased region" description="Polar residues" evidence="1">
    <location>
        <begin position="40"/>
        <end position="58"/>
    </location>
</feature>
<evidence type="ECO:0000313" key="3">
    <source>
        <dbReference type="Proteomes" id="UP000676336"/>
    </source>
</evidence>